<dbReference type="RefSeq" id="WP_066480510.1">
    <property type="nucleotide sequence ID" value="NZ_BCNT01000012.1"/>
</dbReference>
<feature type="chain" id="PRO_5045458838" evidence="1">
    <location>
        <begin position="28"/>
        <end position="156"/>
    </location>
</feature>
<name>A0ABW5UPY3_9BURK</name>
<proteinExistence type="predicted"/>
<organism evidence="2 3">
    <name type="scientific">Comamonas terrae</name>
    <dbReference type="NCBI Taxonomy" id="673548"/>
    <lineage>
        <taxon>Bacteria</taxon>
        <taxon>Pseudomonadati</taxon>
        <taxon>Pseudomonadota</taxon>
        <taxon>Betaproteobacteria</taxon>
        <taxon>Burkholderiales</taxon>
        <taxon>Comamonadaceae</taxon>
        <taxon>Comamonas</taxon>
    </lineage>
</organism>
<protein>
    <submittedName>
        <fullName evidence="2">Uncharacterized protein</fullName>
    </submittedName>
</protein>
<evidence type="ECO:0000256" key="1">
    <source>
        <dbReference type="SAM" id="SignalP"/>
    </source>
</evidence>
<evidence type="ECO:0000313" key="3">
    <source>
        <dbReference type="Proteomes" id="UP001597463"/>
    </source>
</evidence>
<dbReference type="EMBL" id="JBHUMV010000007">
    <property type="protein sequence ID" value="MFD2755478.1"/>
    <property type="molecule type" value="Genomic_DNA"/>
</dbReference>
<comment type="caution">
    <text evidence="2">The sequence shown here is derived from an EMBL/GenBank/DDBJ whole genome shotgun (WGS) entry which is preliminary data.</text>
</comment>
<gene>
    <name evidence="2" type="ORF">ACFSW6_15455</name>
</gene>
<feature type="signal peptide" evidence="1">
    <location>
        <begin position="1"/>
        <end position="27"/>
    </location>
</feature>
<keyword evidence="1" id="KW-0732">Signal</keyword>
<reference evidence="3" key="1">
    <citation type="journal article" date="2019" name="Int. J. Syst. Evol. Microbiol.">
        <title>The Global Catalogue of Microorganisms (GCM) 10K type strain sequencing project: providing services to taxonomists for standard genome sequencing and annotation.</title>
        <authorList>
            <consortium name="The Broad Institute Genomics Platform"/>
            <consortium name="The Broad Institute Genome Sequencing Center for Infectious Disease"/>
            <person name="Wu L."/>
            <person name="Ma J."/>
        </authorList>
    </citation>
    <scope>NUCLEOTIDE SEQUENCE [LARGE SCALE GENOMIC DNA]</scope>
    <source>
        <strain evidence="3">TISTR 1906</strain>
    </source>
</reference>
<dbReference type="Proteomes" id="UP001597463">
    <property type="component" value="Unassembled WGS sequence"/>
</dbReference>
<sequence length="156" mass="16207">MTLQKARSGLVLAGLVLSAGFSVNALAQDAAAKPAEAPADQAAAQPKVDAAAVDAALKQRLQAVVAAINGKSKIAASNFSEPFIKESPVDAVQKAFDSLRSGTGSCQPVGRMQVSNPITASVLLSCQKGFVPLEMAVEPQAPYRITGMLLRPAYWK</sequence>
<keyword evidence="3" id="KW-1185">Reference proteome</keyword>
<evidence type="ECO:0000313" key="2">
    <source>
        <dbReference type="EMBL" id="MFD2755478.1"/>
    </source>
</evidence>
<accession>A0ABW5UPY3</accession>